<sequence>MSLLAGLANLRRDASLHDLSFAQLSTFTRLLSLLKNDILLQVCQPHNVSTNAPPSFLPPTDDVWALCDTKLTATDLHDPLSTYPTPIVPPSDPLRRPLGCLRIVLGSASVVAVRPCYATPARPPVPHPQRTYARPFRTHLPLCATARVRAEQQ</sequence>
<protein>
    <submittedName>
        <fullName evidence="1">Uncharacterized protein</fullName>
    </submittedName>
</protein>
<keyword evidence="2" id="KW-1185">Reference proteome</keyword>
<name>A0AAD6UTD0_9AGAR</name>
<organism evidence="1 2">
    <name type="scientific">Mycena pura</name>
    <dbReference type="NCBI Taxonomy" id="153505"/>
    <lineage>
        <taxon>Eukaryota</taxon>
        <taxon>Fungi</taxon>
        <taxon>Dikarya</taxon>
        <taxon>Basidiomycota</taxon>
        <taxon>Agaricomycotina</taxon>
        <taxon>Agaricomycetes</taxon>
        <taxon>Agaricomycetidae</taxon>
        <taxon>Agaricales</taxon>
        <taxon>Marasmiineae</taxon>
        <taxon>Mycenaceae</taxon>
        <taxon>Mycena</taxon>
    </lineage>
</organism>
<accession>A0AAD6UTD0</accession>
<comment type="caution">
    <text evidence="1">The sequence shown here is derived from an EMBL/GenBank/DDBJ whole genome shotgun (WGS) entry which is preliminary data.</text>
</comment>
<dbReference type="Proteomes" id="UP001219525">
    <property type="component" value="Unassembled WGS sequence"/>
</dbReference>
<proteinExistence type="predicted"/>
<gene>
    <name evidence="1" type="ORF">GGX14DRAFT_576677</name>
</gene>
<dbReference type="AlphaFoldDB" id="A0AAD6UTD0"/>
<evidence type="ECO:0000313" key="2">
    <source>
        <dbReference type="Proteomes" id="UP001219525"/>
    </source>
</evidence>
<reference evidence="1" key="1">
    <citation type="submission" date="2023-03" db="EMBL/GenBank/DDBJ databases">
        <title>Massive genome expansion in bonnet fungi (Mycena s.s.) driven by repeated elements and novel gene families across ecological guilds.</title>
        <authorList>
            <consortium name="Lawrence Berkeley National Laboratory"/>
            <person name="Harder C.B."/>
            <person name="Miyauchi S."/>
            <person name="Viragh M."/>
            <person name="Kuo A."/>
            <person name="Thoen E."/>
            <person name="Andreopoulos B."/>
            <person name="Lu D."/>
            <person name="Skrede I."/>
            <person name="Drula E."/>
            <person name="Henrissat B."/>
            <person name="Morin E."/>
            <person name="Kohler A."/>
            <person name="Barry K."/>
            <person name="LaButti K."/>
            <person name="Morin E."/>
            <person name="Salamov A."/>
            <person name="Lipzen A."/>
            <person name="Mereny Z."/>
            <person name="Hegedus B."/>
            <person name="Baldrian P."/>
            <person name="Stursova M."/>
            <person name="Weitz H."/>
            <person name="Taylor A."/>
            <person name="Grigoriev I.V."/>
            <person name="Nagy L.G."/>
            <person name="Martin F."/>
            <person name="Kauserud H."/>
        </authorList>
    </citation>
    <scope>NUCLEOTIDE SEQUENCE</scope>
    <source>
        <strain evidence="1">9144</strain>
    </source>
</reference>
<evidence type="ECO:0000313" key="1">
    <source>
        <dbReference type="EMBL" id="KAJ7194020.1"/>
    </source>
</evidence>
<dbReference type="EMBL" id="JARJCW010000102">
    <property type="protein sequence ID" value="KAJ7194020.1"/>
    <property type="molecule type" value="Genomic_DNA"/>
</dbReference>